<protein>
    <recommendedName>
        <fullName evidence="1">RNase H type-1 domain-containing protein</fullName>
    </recommendedName>
</protein>
<dbReference type="InterPro" id="IPR002156">
    <property type="entry name" value="RNaseH_domain"/>
</dbReference>
<keyword evidence="3" id="KW-1185">Reference proteome</keyword>
<dbReference type="EMBL" id="JBBPBM010000218">
    <property type="protein sequence ID" value="KAK8500332.1"/>
    <property type="molecule type" value="Genomic_DNA"/>
</dbReference>
<sequence>MGAMEDVLSVGNRLVLESVQIVLANSPEVVVFGLVLSIKRWMSKDWRVKIQHVNREGNRVVDRMAAKSCTQRGLTATFSEAPTDVRGLVDGEKPPSGVERVGLPEDGAIPYDPGGGINIC</sequence>
<reference evidence="2 3" key="1">
    <citation type="journal article" date="2024" name="G3 (Bethesda)">
        <title>Genome assembly of Hibiscus sabdariffa L. provides insights into metabolisms of medicinal natural products.</title>
        <authorList>
            <person name="Kim T."/>
        </authorList>
    </citation>
    <scope>NUCLEOTIDE SEQUENCE [LARGE SCALE GENOMIC DNA]</scope>
    <source>
        <strain evidence="2">TK-2024</strain>
        <tissue evidence="2">Old leaves</tissue>
    </source>
</reference>
<feature type="domain" description="RNase H type-1" evidence="1">
    <location>
        <begin position="34"/>
        <end position="67"/>
    </location>
</feature>
<proteinExistence type="predicted"/>
<gene>
    <name evidence="2" type="ORF">V6N12_068819</name>
</gene>
<evidence type="ECO:0000313" key="3">
    <source>
        <dbReference type="Proteomes" id="UP001472677"/>
    </source>
</evidence>
<accession>A0ABR2B0R9</accession>
<comment type="caution">
    <text evidence="2">The sequence shown here is derived from an EMBL/GenBank/DDBJ whole genome shotgun (WGS) entry which is preliminary data.</text>
</comment>
<dbReference type="Proteomes" id="UP001472677">
    <property type="component" value="Unassembled WGS sequence"/>
</dbReference>
<organism evidence="2 3">
    <name type="scientific">Hibiscus sabdariffa</name>
    <name type="common">roselle</name>
    <dbReference type="NCBI Taxonomy" id="183260"/>
    <lineage>
        <taxon>Eukaryota</taxon>
        <taxon>Viridiplantae</taxon>
        <taxon>Streptophyta</taxon>
        <taxon>Embryophyta</taxon>
        <taxon>Tracheophyta</taxon>
        <taxon>Spermatophyta</taxon>
        <taxon>Magnoliopsida</taxon>
        <taxon>eudicotyledons</taxon>
        <taxon>Gunneridae</taxon>
        <taxon>Pentapetalae</taxon>
        <taxon>rosids</taxon>
        <taxon>malvids</taxon>
        <taxon>Malvales</taxon>
        <taxon>Malvaceae</taxon>
        <taxon>Malvoideae</taxon>
        <taxon>Hibiscus</taxon>
    </lineage>
</organism>
<dbReference type="Pfam" id="PF13456">
    <property type="entry name" value="RVT_3"/>
    <property type="match status" value="1"/>
</dbReference>
<evidence type="ECO:0000259" key="1">
    <source>
        <dbReference type="Pfam" id="PF13456"/>
    </source>
</evidence>
<evidence type="ECO:0000313" key="2">
    <source>
        <dbReference type="EMBL" id="KAK8500332.1"/>
    </source>
</evidence>
<name>A0ABR2B0R9_9ROSI</name>